<evidence type="ECO:0000259" key="3">
    <source>
        <dbReference type="Pfam" id="PF20052"/>
    </source>
</evidence>
<reference evidence="4 5" key="1">
    <citation type="submission" date="2018-08" db="EMBL/GenBank/DDBJ databases">
        <title>Sequencing the genomes of 1000 actinobacteria strains.</title>
        <authorList>
            <person name="Klenk H.-P."/>
        </authorList>
    </citation>
    <scope>NUCLEOTIDE SEQUENCE [LARGE SCALE GENOMIC DNA]</scope>
    <source>
        <strain evidence="4 5">DSM 43927</strain>
    </source>
</reference>
<evidence type="ECO:0000259" key="1">
    <source>
        <dbReference type="Pfam" id="PF20013"/>
    </source>
</evidence>
<proteinExistence type="predicted"/>
<dbReference type="OrthoDB" id="167038at2"/>
<comment type="caution">
    <text evidence="4">The sequence shown here is derived from an EMBL/GenBank/DDBJ whole genome shotgun (WGS) entry which is preliminary data.</text>
</comment>
<dbReference type="RefSeq" id="WP_116022724.1">
    <property type="nucleotide sequence ID" value="NZ_QTTT01000001.1"/>
</dbReference>
<dbReference type="InterPro" id="IPR045402">
    <property type="entry name" value="GAP1-N2"/>
</dbReference>
<evidence type="ECO:0000259" key="2">
    <source>
        <dbReference type="Pfam" id="PF20014"/>
    </source>
</evidence>
<feature type="domain" description="GTPase-associated protein 1 N-terminal" evidence="1">
    <location>
        <begin position="1"/>
        <end position="131"/>
    </location>
</feature>
<feature type="domain" description="GTPase-associated protein 1 middle" evidence="2">
    <location>
        <begin position="152"/>
        <end position="243"/>
    </location>
</feature>
<dbReference type="Pfam" id="PF20013">
    <property type="entry name" value="GAP1-N2"/>
    <property type="match status" value="1"/>
</dbReference>
<dbReference type="Pfam" id="PF20052">
    <property type="entry name" value="GAP1-C"/>
    <property type="match status" value="1"/>
</dbReference>
<sequence length="764" mass="84301">MYQQVYYTSCETGLSGYAGFQVNAATSGTPDEDLRRVEGLSAYEPPRSIGLTPTKEQIRDCPVNLCFEPGERPLLAHVTFTGEDYSGRFGNYFVHALIGDAPFTAPAIELWRSPLWTDRTSREPRLPAVGQPSPGAVTKAAVARLLGSRQGVEHLPALLAAVERALVTEERSVVIYDHDVDGVATWIAAVSYLLPPAMARRMSFTTYQNRPGYSRQHVIGTIPGTDFEPSPAAFESFYLFDFVNGRTSQVPDRPLVDLLARVGVLSAASLWRSAANLGDGTEEDLDAWLPVVLAARVLAGEPLSPADVGSVLGWLETTVGRLPARHVERLGEAVLRTGGRPEADLSRLAAVAATADAGALLERLEVALVDLQIRGDGEDAGPLRTPGGRDHATRLYHRHLANDNLAELARLLRLAAAHQIGVDPRLLIERGRQRVGPGLFTEPVPEAVRVLLTQPRVLEGVLDFLTAQPLERQIEVFSGARAGILTDQDVAGRPPLRRARRLAAARAGRADRVETALRLGEGRLDEDLMNAVWPDGPAPDEARRLLREGKDTVFPESWLARLAGEKADLSKATEERFALIAAARVDTPLSGAIATRVTRLNRAVELRRSFKEGKAEKRHEIFQKLAGDYEDGPIHDYLVELLPRLMVGLEPKHLLRVLVNAPLSLRGHYLQHVRTLLGKPGDAAYRAAATVFAVAVAAEHGRYRTLGEDLEKLLVERLKPWNQRAQQHVGRTLKRLDARAFEQYEPWLDDAVRDRRRLRWFRRT</sequence>
<feature type="domain" description="GTPase-associated protein 1-like C-terminal" evidence="3">
    <location>
        <begin position="271"/>
        <end position="744"/>
    </location>
</feature>
<organism evidence="4 5">
    <name type="scientific">Thermomonospora umbrina</name>
    <dbReference type="NCBI Taxonomy" id="111806"/>
    <lineage>
        <taxon>Bacteria</taxon>
        <taxon>Bacillati</taxon>
        <taxon>Actinomycetota</taxon>
        <taxon>Actinomycetes</taxon>
        <taxon>Streptosporangiales</taxon>
        <taxon>Thermomonosporaceae</taxon>
        <taxon>Thermomonospora</taxon>
    </lineage>
</organism>
<dbReference type="InterPro" id="IPR045401">
    <property type="entry name" value="GAP1-M"/>
</dbReference>
<name>A0A3D9SMQ4_9ACTN</name>
<dbReference type="Pfam" id="PF20014">
    <property type="entry name" value="GAP1-M"/>
    <property type="match status" value="1"/>
</dbReference>
<dbReference type="EMBL" id="QTTT01000001">
    <property type="protein sequence ID" value="REE97199.1"/>
    <property type="molecule type" value="Genomic_DNA"/>
</dbReference>
<protein>
    <submittedName>
        <fullName evidence="4">Uncharacterized protein</fullName>
    </submittedName>
</protein>
<dbReference type="InterPro" id="IPR049532">
    <property type="entry name" value="GAP1-like_C"/>
</dbReference>
<dbReference type="AlphaFoldDB" id="A0A3D9SMQ4"/>
<keyword evidence="5" id="KW-1185">Reference proteome</keyword>
<evidence type="ECO:0000313" key="4">
    <source>
        <dbReference type="EMBL" id="REE97199.1"/>
    </source>
</evidence>
<gene>
    <name evidence="4" type="ORF">DFJ69_2661</name>
</gene>
<accession>A0A3D9SMQ4</accession>
<evidence type="ECO:0000313" key="5">
    <source>
        <dbReference type="Proteomes" id="UP000256661"/>
    </source>
</evidence>
<dbReference type="Proteomes" id="UP000256661">
    <property type="component" value="Unassembled WGS sequence"/>
</dbReference>